<reference evidence="3" key="2">
    <citation type="submission" date="2019-09" db="UniProtKB">
        <authorList>
            <consortium name="WormBaseParasite"/>
        </authorList>
    </citation>
    <scope>IDENTIFICATION</scope>
</reference>
<name>A0A183FGA6_HELPZ</name>
<protein>
    <submittedName>
        <fullName evidence="3">Alpha/beta hydrolase</fullName>
    </submittedName>
</protein>
<evidence type="ECO:0000313" key="1">
    <source>
        <dbReference type="EMBL" id="VDO65399.1"/>
    </source>
</evidence>
<dbReference type="EMBL" id="UZAH01025515">
    <property type="protein sequence ID" value="VDO65399.1"/>
    <property type="molecule type" value="Genomic_DNA"/>
</dbReference>
<dbReference type="Proteomes" id="UP000050761">
    <property type="component" value="Unassembled WGS sequence"/>
</dbReference>
<sequence>MPLPAGKRLMNLAPGRQLTPWPDFFAKALNDRYDALRVPRARQINWSTLALDRDEWGRCWRLREQLDE</sequence>
<evidence type="ECO:0000313" key="2">
    <source>
        <dbReference type="Proteomes" id="UP000050761"/>
    </source>
</evidence>
<accession>A0A183FGA6</accession>
<dbReference type="WBParaSite" id="HPBE_0000566401-mRNA-1">
    <property type="protein sequence ID" value="HPBE_0000566401-mRNA-1"/>
    <property type="gene ID" value="HPBE_0000566401"/>
</dbReference>
<evidence type="ECO:0000313" key="3">
    <source>
        <dbReference type="WBParaSite" id="HPBE_0000566401-mRNA-1"/>
    </source>
</evidence>
<organism evidence="2 3">
    <name type="scientific">Heligmosomoides polygyrus</name>
    <name type="common">Parasitic roundworm</name>
    <dbReference type="NCBI Taxonomy" id="6339"/>
    <lineage>
        <taxon>Eukaryota</taxon>
        <taxon>Metazoa</taxon>
        <taxon>Ecdysozoa</taxon>
        <taxon>Nematoda</taxon>
        <taxon>Chromadorea</taxon>
        <taxon>Rhabditida</taxon>
        <taxon>Rhabditina</taxon>
        <taxon>Rhabditomorpha</taxon>
        <taxon>Strongyloidea</taxon>
        <taxon>Heligmosomidae</taxon>
        <taxon>Heligmosomoides</taxon>
    </lineage>
</organism>
<keyword evidence="2" id="KW-1185">Reference proteome</keyword>
<proteinExistence type="predicted"/>
<reference evidence="1 2" key="1">
    <citation type="submission" date="2018-11" db="EMBL/GenBank/DDBJ databases">
        <authorList>
            <consortium name="Pathogen Informatics"/>
        </authorList>
    </citation>
    <scope>NUCLEOTIDE SEQUENCE [LARGE SCALE GENOMIC DNA]</scope>
</reference>
<gene>
    <name evidence="1" type="ORF">HPBE_LOCUS5665</name>
</gene>
<dbReference type="AlphaFoldDB" id="A0A183FGA6"/>
<accession>A0A3P7XI87</accession>
<dbReference type="OrthoDB" id="5815649at2759"/>